<name>K6X0N8_9ALTE</name>
<dbReference type="Proteomes" id="UP000006334">
    <property type="component" value="Unassembled WGS sequence"/>
</dbReference>
<evidence type="ECO:0000313" key="1">
    <source>
        <dbReference type="EMBL" id="GAC14239.1"/>
    </source>
</evidence>
<evidence type="ECO:0000313" key="2">
    <source>
        <dbReference type="Proteomes" id="UP000006334"/>
    </source>
</evidence>
<protein>
    <submittedName>
        <fullName evidence="1">Uncharacterized protein</fullName>
    </submittedName>
</protein>
<sequence>MLPISFLNGKCLQVDTVTLTLERLHLASKRLSDLVKF</sequence>
<comment type="caution">
    <text evidence="1">The sequence shown here is derived from an EMBL/GenBank/DDBJ whole genome shotgun (WGS) entry which is preliminary data.</text>
</comment>
<accession>K6X0N8</accession>
<gene>
    <name evidence="1" type="ORF">GLIP_1605</name>
</gene>
<proteinExistence type="predicted"/>
<dbReference type="AlphaFoldDB" id="K6X0N8"/>
<dbReference type="EMBL" id="BAEN01000035">
    <property type="protein sequence ID" value="GAC14239.1"/>
    <property type="molecule type" value="Genomic_DNA"/>
</dbReference>
<keyword evidence="2" id="KW-1185">Reference proteome</keyword>
<reference evidence="1 2" key="1">
    <citation type="journal article" date="2017" name="Antonie Van Leeuwenhoek">
        <title>Rhizobium rhizosphaerae sp. nov., a novel species isolated from rice rhizosphere.</title>
        <authorList>
            <person name="Zhao J.J."/>
            <person name="Zhang J."/>
            <person name="Zhang R.J."/>
            <person name="Zhang C.W."/>
            <person name="Yin H.Q."/>
            <person name="Zhang X.X."/>
        </authorList>
    </citation>
    <scope>NUCLEOTIDE SEQUENCE [LARGE SCALE GENOMIC DNA]</scope>
    <source>
        <strain evidence="1 2">E3</strain>
    </source>
</reference>
<organism evidence="1 2">
    <name type="scientific">Aliiglaciecola lipolytica E3</name>
    <dbReference type="NCBI Taxonomy" id="1127673"/>
    <lineage>
        <taxon>Bacteria</taxon>
        <taxon>Pseudomonadati</taxon>
        <taxon>Pseudomonadota</taxon>
        <taxon>Gammaproteobacteria</taxon>
        <taxon>Alteromonadales</taxon>
        <taxon>Alteromonadaceae</taxon>
        <taxon>Aliiglaciecola</taxon>
    </lineage>
</organism>